<keyword evidence="1 3" id="KW-0929">Antimicrobial</keyword>
<evidence type="ECO:0000313" key="5">
    <source>
        <dbReference type="Proteomes" id="UP000275394"/>
    </source>
</evidence>
<keyword evidence="2 3" id="KW-0081">Bacteriolytic enzyme</keyword>
<dbReference type="GO" id="GO:0003796">
    <property type="term" value="F:lysozyme activity"/>
    <property type="evidence" value="ECO:0007669"/>
    <property type="project" value="UniProtKB-EC"/>
</dbReference>
<proteinExistence type="inferred from homology"/>
<organism evidence="4 5">
    <name type="scientific">Sinobacterium caligoides</name>
    <dbReference type="NCBI Taxonomy" id="933926"/>
    <lineage>
        <taxon>Bacteria</taxon>
        <taxon>Pseudomonadati</taxon>
        <taxon>Pseudomonadota</taxon>
        <taxon>Gammaproteobacteria</taxon>
        <taxon>Cellvibrionales</taxon>
        <taxon>Spongiibacteraceae</taxon>
        <taxon>Sinobacterium</taxon>
    </lineage>
</organism>
<dbReference type="GO" id="GO:0016998">
    <property type="term" value="P:cell wall macromolecule catabolic process"/>
    <property type="evidence" value="ECO:0007669"/>
    <property type="project" value="InterPro"/>
</dbReference>
<keyword evidence="5" id="KW-1185">Reference proteome</keyword>
<comment type="caution">
    <text evidence="4">The sequence shown here is derived from an EMBL/GenBank/DDBJ whole genome shotgun (WGS) entry which is preliminary data.</text>
</comment>
<dbReference type="PANTHER" id="PTHR37406:SF1">
    <property type="entry name" value="T4-TYPE LYSOZYME 1-RELATED"/>
    <property type="match status" value="1"/>
</dbReference>
<evidence type="ECO:0000256" key="2">
    <source>
        <dbReference type="ARBA" id="ARBA00022638"/>
    </source>
</evidence>
<name>A0A3N2DQF3_9GAMM</name>
<dbReference type="PANTHER" id="PTHR37406">
    <property type="entry name" value="T4-TYPE LYSOZYME 1-RELATED"/>
    <property type="match status" value="1"/>
</dbReference>
<dbReference type="RefSeq" id="WP_123712763.1">
    <property type="nucleotide sequence ID" value="NZ_RKHR01000004.1"/>
</dbReference>
<dbReference type="InterPro" id="IPR002196">
    <property type="entry name" value="Glyco_hydro_24"/>
</dbReference>
<evidence type="ECO:0000256" key="1">
    <source>
        <dbReference type="ARBA" id="ARBA00022529"/>
    </source>
</evidence>
<dbReference type="GO" id="GO:0042742">
    <property type="term" value="P:defense response to bacterium"/>
    <property type="evidence" value="ECO:0007669"/>
    <property type="project" value="UniProtKB-KW"/>
</dbReference>
<reference evidence="4 5" key="1">
    <citation type="submission" date="2018-11" db="EMBL/GenBank/DDBJ databases">
        <title>Genomic Encyclopedia of Type Strains, Phase IV (KMG-IV): sequencing the most valuable type-strain genomes for metagenomic binning, comparative biology and taxonomic classification.</title>
        <authorList>
            <person name="Goeker M."/>
        </authorList>
    </citation>
    <scope>NUCLEOTIDE SEQUENCE [LARGE SCALE GENOMIC DNA]</scope>
    <source>
        <strain evidence="4 5">DSM 100316</strain>
    </source>
</reference>
<dbReference type="Proteomes" id="UP000275394">
    <property type="component" value="Unassembled WGS sequence"/>
</dbReference>
<comment type="catalytic activity">
    <reaction evidence="3">
        <text>Hydrolysis of (1-&gt;4)-beta-linkages between N-acetylmuramic acid and N-acetyl-D-glucosamine residues in a peptidoglycan and between N-acetyl-D-glucosamine residues in chitodextrins.</text>
        <dbReference type="EC" id="3.2.1.17"/>
    </reaction>
</comment>
<dbReference type="AlphaFoldDB" id="A0A3N2DQF3"/>
<dbReference type="GO" id="GO:0009253">
    <property type="term" value="P:peptidoglycan catabolic process"/>
    <property type="evidence" value="ECO:0007669"/>
    <property type="project" value="InterPro"/>
</dbReference>
<dbReference type="EMBL" id="RKHR01000004">
    <property type="protein sequence ID" value="ROS02023.1"/>
    <property type="molecule type" value="Genomic_DNA"/>
</dbReference>
<gene>
    <name evidence="4" type="ORF">EDC56_2473</name>
</gene>
<dbReference type="OrthoDB" id="9091992at2"/>
<dbReference type="GO" id="GO:0031640">
    <property type="term" value="P:killing of cells of another organism"/>
    <property type="evidence" value="ECO:0007669"/>
    <property type="project" value="UniProtKB-KW"/>
</dbReference>
<dbReference type="Pfam" id="PF00959">
    <property type="entry name" value="Phage_lysozyme"/>
    <property type="match status" value="1"/>
</dbReference>
<keyword evidence="3" id="KW-0378">Hydrolase</keyword>
<sequence length="142" mass="16184">MALLSNEAIQLLGQQLKRHEGIEYKPYHCTAGKLTIGIGRNIDDLGISEDEAFYLLNNDIKRVEQEVSNNISFLDELSDNRKIALLNMAFNLGISRLMKFKNMLSALQQHDYQTAAKEMLNSRWARQVGRRAEELAKQMEAG</sequence>
<keyword evidence="3" id="KW-0326">Glycosidase</keyword>
<comment type="similarity">
    <text evidence="3">Belongs to the glycosyl hydrolase 24 family.</text>
</comment>
<dbReference type="EC" id="3.2.1.17" evidence="3"/>
<dbReference type="SUPFAM" id="SSF53955">
    <property type="entry name" value="Lysozyme-like"/>
    <property type="match status" value="1"/>
</dbReference>
<dbReference type="Gene3D" id="1.10.530.40">
    <property type="match status" value="1"/>
</dbReference>
<accession>A0A3N2DQF3</accession>
<dbReference type="InterPro" id="IPR023347">
    <property type="entry name" value="Lysozyme_dom_sf"/>
</dbReference>
<evidence type="ECO:0000256" key="3">
    <source>
        <dbReference type="RuleBase" id="RU003788"/>
    </source>
</evidence>
<protein>
    <recommendedName>
        <fullName evidence="3">Lysozyme</fullName>
        <ecNumber evidence="3">3.2.1.17</ecNumber>
    </recommendedName>
</protein>
<evidence type="ECO:0000313" key="4">
    <source>
        <dbReference type="EMBL" id="ROS02023.1"/>
    </source>
</evidence>
<dbReference type="InterPro" id="IPR023346">
    <property type="entry name" value="Lysozyme-like_dom_sf"/>
</dbReference>
<dbReference type="InterPro" id="IPR052619">
    <property type="entry name" value="Phage_lysozyme-like"/>
</dbReference>